<reference evidence="2" key="2">
    <citation type="journal article" date="2021" name="Microbiome">
        <title>Successional dynamics and alternative stable states in a saline activated sludge microbial community over 9 years.</title>
        <authorList>
            <person name="Wang Y."/>
            <person name="Ye J."/>
            <person name="Ju F."/>
            <person name="Liu L."/>
            <person name="Boyd J.A."/>
            <person name="Deng Y."/>
            <person name="Parks D.H."/>
            <person name="Jiang X."/>
            <person name="Yin X."/>
            <person name="Woodcroft B.J."/>
            <person name="Tyson G.W."/>
            <person name="Hugenholtz P."/>
            <person name="Polz M.F."/>
            <person name="Zhang T."/>
        </authorList>
    </citation>
    <scope>NUCLEOTIDE SEQUENCE</scope>
    <source>
        <strain evidence="2">HKST-UBA02</strain>
    </source>
</reference>
<keyword evidence="1" id="KW-0812">Transmembrane</keyword>
<evidence type="ECO:0008006" key="4">
    <source>
        <dbReference type="Google" id="ProtNLM"/>
    </source>
</evidence>
<feature type="transmembrane region" description="Helical" evidence="1">
    <location>
        <begin position="66"/>
        <end position="84"/>
    </location>
</feature>
<accession>A0A956NGA1</accession>
<sequence length="186" mass="19950">MSAIWTLHLAATLFMTGVIWFVQLVHYPLFARVGGTVAVGTCAGESRAAESDFAAYEVEHSRRTSWVVVLPMLVELATGVYLAFTGSIGTPLQGTIQGAVTAGPTGSSSGALLPQNLHSPVLSWVALGLLVAIWASTFLLQVPAHSVLARGFDTSAHRRLVTTNWIRTVLWSVRSALLVWILLRAV</sequence>
<name>A0A956NGA1_UNCEI</name>
<feature type="transmembrane region" description="Helical" evidence="1">
    <location>
        <begin position="121"/>
        <end position="144"/>
    </location>
</feature>
<proteinExistence type="predicted"/>
<gene>
    <name evidence="2" type="ORF">KDA27_23830</name>
</gene>
<evidence type="ECO:0000256" key="1">
    <source>
        <dbReference type="SAM" id="Phobius"/>
    </source>
</evidence>
<dbReference type="Proteomes" id="UP000739538">
    <property type="component" value="Unassembled WGS sequence"/>
</dbReference>
<keyword evidence="1" id="KW-0472">Membrane</keyword>
<comment type="caution">
    <text evidence="2">The sequence shown here is derived from an EMBL/GenBank/DDBJ whole genome shotgun (WGS) entry which is preliminary data.</text>
</comment>
<evidence type="ECO:0000313" key="3">
    <source>
        <dbReference type="Proteomes" id="UP000739538"/>
    </source>
</evidence>
<reference evidence="2" key="1">
    <citation type="submission" date="2020-04" db="EMBL/GenBank/DDBJ databases">
        <authorList>
            <person name="Zhang T."/>
        </authorList>
    </citation>
    <scope>NUCLEOTIDE SEQUENCE</scope>
    <source>
        <strain evidence="2">HKST-UBA02</strain>
    </source>
</reference>
<dbReference type="AlphaFoldDB" id="A0A956NGA1"/>
<feature type="transmembrane region" description="Helical" evidence="1">
    <location>
        <begin position="6"/>
        <end position="25"/>
    </location>
</feature>
<dbReference type="EMBL" id="JAGQHS010000220">
    <property type="protein sequence ID" value="MCA9758845.1"/>
    <property type="molecule type" value="Genomic_DNA"/>
</dbReference>
<keyword evidence="1" id="KW-1133">Transmembrane helix</keyword>
<feature type="transmembrane region" description="Helical" evidence="1">
    <location>
        <begin position="165"/>
        <end position="183"/>
    </location>
</feature>
<protein>
    <recommendedName>
        <fullName evidence="4">DUF1772 domain-containing protein</fullName>
    </recommendedName>
</protein>
<evidence type="ECO:0000313" key="2">
    <source>
        <dbReference type="EMBL" id="MCA9758845.1"/>
    </source>
</evidence>
<organism evidence="2 3">
    <name type="scientific">Eiseniibacteriota bacterium</name>
    <dbReference type="NCBI Taxonomy" id="2212470"/>
    <lineage>
        <taxon>Bacteria</taxon>
        <taxon>Candidatus Eiseniibacteriota</taxon>
    </lineage>
</organism>